<comment type="caution">
    <text evidence="1">The sequence shown here is derived from an EMBL/GenBank/DDBJ whole genome shotgun (WGS) entry which is preliminary data.</text>
</comment>
<accession>A0ACB8RIV7</accession>
<keyword evidence="2" id="KW-1185">Reference proteome</keyword>
<organism evidence="1 2">
    <name type="scientific">Auriscalpium vulgare</name>
    <dbReference type="NCBI Taxonomy" id="40419"/>
    <lineage>
        <taxon>Eukaryota</taxon>
        <taxon>Fungi</taxon>
        <taxon>Dikarya</taxon>
        <taxon>Basidiomycota</taxon>
        <taxon>Agaricomycotina</taxon>
        <taxon>Agaricomycetes</taxon>
        <taxon>Russulales</taxon>
        <taxon>Auriscalpiaceae</taxon>
        <taxon>Auriscalpium</taxon>
    </lineage>
</organism>
<protein>
    <submittedName>
        <fullName evidence="1">Uncharacterized protein</fullName>
    </submittedName>
</protein>
<reference evidence="1" key="2">
    <citation type="journal article" date="2022" name="New Phytol.">
        <title>Evolutionary transition to the ectomycorrhizal habit in the genomes of a hyperdiverse lineage of mushroom-forming fungi.</title>
        <authorList>
            <person name="Looney B."/>
            <person name="Miyauchi S."/>
            <person name="Morin E."/>
            <person name="Drula E."/>
            <person name="Courty P.E."/>
            <person name="Kohler A."/>
            <person name="Kuo A."/>
            <person name="LaButti K."/>
            <person name="Pangilinan J."/>
            <person name="Lipzen A."/>
            <person name="Riley R."/>
            <person name="Andreopoulos W."/>
            <person name="He G."/>
            <person name="Johnson J."/>
            <person name="Nolan M."/>
            <person name="Tritt A."/>
            <person name="Barry K.W."/>
            <person name="Grigoriev I.V."/>
            <person name="Nagy L.G."/>
            <person name="Hibbett D."/>
            <person name="Henrissat B."/>
            <person name="Matheny P.B."/>
            <person name="Labbe J."/>
            <person name="Martin F.M."/>
        </authorList>
    </citation>
    <scope>NUCLEOTIDE SEQUENCE</scope>
    <source>
        <strain evidence="1">FP105234-sp</strain>
    </source>
</reference>
<gene>
    <name evidence="1" type="ORF">FA95DRAFT_375493</name>
</gene>
<dbReference type="EMBL" id="MU276014">
    <property type="protein sequence ID" value="KAI0043530.1"/>
    <property type="molecule type" value="Genomic_DNA"/>
</dbReference>
<evidence type="ECO:0000313" key="2">
    <source>
        <dbReference type="Proteomes" id="UP000814033"/>
    </source>
</evidence>
<reference evidence="1" key="1">
    <citation type="submission" date="2021-02" db="EMBL/GenBank/DDBJ databases">
        <authorList>
            <consortium name="DOE Joint Genome Institute"/>
            <person name="Ahrendt S."/>
            <person name="Looney B.P."/>
            <person name="Miyauchi S."/>
            <person name="Morin E."/>
            <person name="Drula E."/>
            <person name="Courty P.E."/>
            <person name="Chicoki N."/>
            <person name="Fauchery L."/>
            <person name="Kohler A."/>
            <person name="Kuo A."/>
            <person name="Labutti K."/>
            <person name="Pangilinan J."/>
            <person name="Lipzen A."/>
            <person name="Riley R."/>
            <person name="Andreopoulos W."/>
            <person name="He G."/>
            <person name="Johnson J."/>
            <person name="Barry K.W."/>
            <person name="Grigoriev I.V."/>
            <person name="Nagy L."/>
            <person name="Hibbett D."/>
            <person name="Henrissat B."/>
            <person name="Matheny P.B."/>
            <person name="Labbe J."/>
            <person name="Martin F."/>
        </authorList>
    </citation>
    <scope>NUCLEOTIDE SEQUENCE</scope>
    <source>
        <strain evidence="1">FP105234-sp</strain>
    </source>
</reference>
<proteinExistence type="predicted"/>
<dbReference type="Proteomes" id="UP000814033">
    <property type="component" value="Unassembled WGS sequence"/>
</dbReference>
<sequence length="165" mass="17910">MFHREFRGCRGQGGTSTSCAVNSRWPEVATCRVSIFVYTYPDSMVGAGRRILQRSGGRRVRIDAASVVSWTSYRVLRRTITRGGPLRCCGTINTTQNSLPCVSPSQTYVATANTDVQKMDAALPEATRALVVHERLGSTSLESCMRGGAWAEPAAGADERLIPPD</sequence>
<evidence type="ECO:0000313" key="1">
    <source>
        <dbReference type="EMBL" id="KAI0043530.1"/>
    </source>
</evidence>
<name>A0ACB8RIV7_9AGAM</name>